<protein>
    <submittedName>
        <fullName evidence="1">Uncharacterized protein</fullName>
    </submittedName>
</protein>
<dbReference type="EMBL" id="FQUC01000015">
    <property type="protein sequence ID" value="SHG08146.1"/>
    <property type="molecule type" value="Genomic_DNA"/>
</dbReference>
<dbReference type="Proteomes" id="UP000184480">
    <property type="component" value="Unassembled WGS sequence"/>
</dbReference>
<reference evidence="2" key="1">
    <citation type="submission" date="2016-11" db="EMBL/GenBank/DDBJ databases">
        <authorList>
            <person name="Varghese N."/>
            <person name="Submissions S."/>
        </authorList>
    </citation>
    <scope>NUCLEOTIDE SEQUENCE [LARGE SCALE GENOMIC DNA]</scope>
    <source>
        <strain evidence="2">DSM 27370</strain>
    </source>
</reference>
<name>A0A1M5GWM4_9BACT</name>
<dbReference type="Gene3D" id="3.40.630.30">
    <property type="match status" value="1"/>
</dbReference>
<keyword evidence="2" id="KW-1185">Reference proteome</keyword>
<dbReference type="OrthoDB" id="9773249at2"/>
<organism evidence="1 2">
    <name type="scientific">Dysgonomonas macrotermitis</name>
    <dbReference type="NCBI Taxonomy" id="1346286"/>
    <lineage>
        <taxon>Bacteria</taxon>
        <taxon>Pseudomonadati</taxon>
        <taxon>Bacteroidota</taxon>
        <taxon>Bacteroidia</taxon>
        <taxon>Bacteroidales</taxon>
        <taxon>Dysgonomonadaceae</taxon>
        <taxon>Dysgonomonas</taxon>
    </lineage>
</organism>
<evidence type="ECO:0000313" key="1">
    <source>
        <dbReference type="EMBL" id="SHG08146.1"/>
    </source>
</evidence>
<sequence length="348" mass="40683">MEIKAFSEINLDDLFFDSLKESYAEFSDWFGRKAAEGATVYVQYDMKGNIAGFLYLKIENGSLDDIEPVRPNKKRLKVGTFKVNPHGTRFGERFVKKIMDKAIVEDVDEAYVTVFNEHDALIGLLERYGFVSAGIKTTDNGTEQVLVKNMRTFSDDVILDYPLIQSNNRRKFALSIYPEYHTKLFPDSILRNENYNLIEDISHTNSIHKIYICFMRDVNLLRARDIIAIYRTKDNLGPAHYRSVITSICVVEEVKTKNDFANINEFIQYANAYSIFDREDLIKWFNQQRNLTVIKMTYNIALNRRITKQILMDELGINPEYWGFFRLTDEQFNRLLARGQVYENIIIN</sequence>
<evidence type="ECO:0000313" key="2">
    <source>
        <dbReference type="Proteomes" id="UP000184480"/>
    </source>
</evidence>
<dbReference type="RefSeq" id="WP_062185135.1">
    <property type="nucleotide sequence ID" value="NZ_BBXL01000038.1"/>
</dbReference>
<proteinExistence type="predicted"/>
<dbReference type="SUPFAM" id="SSF55729">
    <property type="entry name" value="Acyl-CoA N-acyltransferases (Nat)"/>
    <property type="match status" value="1"/>
</dbReference>
<dbReference type="InterPro" id="IPR016181">
    <property type="entry name" value="Acyl_CoA_acyltransferase"/>
</dbReference>
<gene>
    <name evidence="1" type="ORF">SAMN05444362_1157</name>
</gene>
<accession>A0A1M5GWM4</accession>
<dbReference type="STRING" id="1346286.SAMN05444362_1157"/>
<dbReference type="AlphaFoldDB" id="A0A1M5GWM4"/>